<keyword evidence="2" id="KW-1185">Reference proteome</keyword>
<name>A0ABY5N5U9_9ACTN</name>
<dbReference type="RefSeq" id="WP_157901822.1">
    <property type="nucleotide sequence ID" value="NZ_CP102332.1"/>
</dbReference>
<organism evidence="1 2">
    <name type="scientific">Streptomyces changanensis</name>
    <dbReference type="NCBI Taxonomy" id="2964669"/>
    <lineage>
        <taxon>Bacteria</taxon>
        <taxon>Bacillati</taxon>
        <taxon>Actinomycetota</taxon>
        <taxon>Actinomycetes</taxon>
        <taxon>Kitasatosporales</taxon>
        <taxon>Streptomycetaceae</taxon>
        <taxon>Streptomyces</taxon>
    </lineage>
</organism>
<accession>A0ABY5N5U9</accession>
<gene>
    <name evidence="1" type="ORF">NRO40_12575</name>
</gene>
<reference evidence="1" key="1">
    <citation type="submission" date="2022-08" db="EMBL/GenBank/DDBJ databases">
        <title>Streptomyces changanensis sp. nov., an actinomycete isolated from soil.</title>
        <authorList>
            <person name="Wu H."/>
            <person name="Han L."/>
        </authorList>
    </citation>
    <scope>NUCLEOTIDE SEQUENCE</scope>
    <source>
        <strain evidence="1">HL-66</strain>
    </source>
</reference>
<sequence>MSGISLRVYRVGPDGTTTTVLDRRAYEPDDRPPPLDGLAYPPCSCARCAEGRTGQ</sequence>
<protein>
    <submittedName>
        <fullName evidence="1">Uncharacterized protein</fullName>
    </submittedName>
</protein>
<dbReference type="EMBL" id="CP102332">
    <property type="protein sequence ID" value="UUS31581.1"/>
    <property type="molecule type" value="Genomic_DNA"/>
</dbReference>
<dbReference type="Proteomes" id="UP001060150">
    <property type="component" value="Chromosome"/>
</dbReference>
<evidence type="ECO:0000313" key="1">
    <source>
        <dbReference type="EMBL" id="UUS31581.1"/>
    </source>
</evidence>
<proteinExistence type="predicted"/>
<evidence type="ECO:0000313" key="2">
    <source>
        <dbReference type="Proteomes" id="UP001060150"/>
    </source>
</evidence>